<dbReference type="InterPro" id="IPR003439">
    <property type="entry name" value="ABC_transporter-like_ATP-bd"/>
</dbReference>
<keyword evidence="9" id="KW-0472">Membrane</keyword>
<evidence type="ECO:0000313" key="11">
    <source>
        <dbReference type="EMBL" id="HGZ78375.1"/>
    </source>
</evidence>
<evidence type="ECO:0000256" key="4">
    <source>
        <dbReference type="ARBA" id="ARBA00022597"/>
    </source>
</evidence>
<dbReference type="Pfam" id="PF00005">
    <property type="entry name" value="ABC_tran"/>
    <property type="match status" value="2"/>
</dbReference>
<evidence type="ECO:0000256" key="6">
    <source>
        <dbReference type="ARBA" id="ARBA00022741"/>
    </source>
</evidence>
<name>A0A832I6G0_9THEM</name>
<feature type="domain" description="ABC transporter" evidence="10">
    <location>
        <begin position="265"/>
        <end position="510"/>
    </location>
</feature>
<evidence type="ECO:0000256" key="8">
    <source>
        <dbReference type="ARBA" id="ARBA00022967"/>
    </source>
</evidence>
<gene>
    <name evidence="11" type="ORF">ENW55_00125</name>
</gene>
<keyword evidence="4" id="KW-0762">Sugar transport</keyword>
<evidence type="ECO:0000256" key="5">
    <source>
        <dbReference type="ARBA" id="ARBA00022737"/>
    </source>
</evidence>
<dbReference type="GO" id="GO:0005886">
    <property type="term" value="C:plasma membrane"/>
    <property type="evidence" value="ECO:0007669"/>
    <property type="project" value="UniProtKB-SubCell"/>
</dbReference>
<dbReference type="GO" id="GO:0016887">
    <property type="term" value="F:ATP hydrolysis activity"/>
    <property type="evidence" value="ECO:0007669"/>
    <property type="project" value="InterPro"/>
</dbReference>
<dbReference type="CDD" id="cd03215">
    <property type="entry name" value="ABC_Carb_Monos_II"/>
    <property type="match status" value="1"/>
</dbReference>
<evidence type="ECO:0000256" key="1">
    <source>
        <dbReference type="ARBA" id="ARBA00004202"/>
    </source>
</evidence>
<dbReference type="PANTHER" id="PTHR43790:SF3">
    <property type="entry name" value="D-ALLOSE IMPORT ATP-BINDING PROTEIN ALSA-RELATED"/>
    <property type="match status" value="1"/>
</dbReference>
<keyword evidence="5" id="KW-0677">Repeat</keyword>
<keyword evidence="7 11" id="KW-0067">ATP-binding</keyword>
<accession>A0A832I6G0</accession>
<dbReference type="SUPFAM" id="SSF52540">
    <property type="entry name" value="P-loop containing nucleoside triphosphate hydrolases"/>
    <property type="match status" value="2"/>
</dbReference>
<dbReference type="GO" id="GO:0005524">
    <property type="term" value="F:ATP binding"/>
    <property type="evidence" value="ECO:0007669"/>
    <property type="project" value="UniProtKB-KW"/>
</dbReference>
<sequence length="518" mass="57486">MNGTTGDTKVILEAKNITKTFPGVVAVNDVSFAVKEETVTAIVGENGAGKSTLMKILAGVYSDYVGKMFLKGKEVHFKNPREAIDAGIVLIPQELDLVPNLTVMENIHLGREPLDFWGFVNYRKMYAETKDLLSRVRLRIDPKKKVADLSTGQQQLVAIAKALASQAMIIIMDEPTSAISEKEIENLFEIVRDLRQQGKAILYISHKLDEVFAIADEIMIMRDGKLVARGDIKDFSYDDVVRLMVGRSIEQFYVKGQSEIRDEVLRVENMSVLDPDREDLIVDNVSFSVRKGEILGVYGLIGAGRTELMEAIFGFHHPSRISGDVFIEGKKVSIRTPADAIKAGIGYVPEDRKLSGLILQLTVLLNFSLPNLKNLSRFGFIRMNQEKDLAREYVRKLGIKTTSLNQLVENLSGGNQQKVVLAKWLALRPKVLLLDEPTRGIDVNAKSELYSLISELAKAGLGIVLVSSELPEVLAMSDRIMVMSEGKKTAEFTKEEASEEKLLKAAIPRSFRLVSASS</sequence>
<evidence type="ECO:0000259" key="10">
    <source>
        <dbReference type="PROSITE" id="PS50893"/>
    </source>
</evidence>
<keyword evidence="6" id="KW-0547">Nucleotide-binding</keyword>
<keyword evidence="3" id="KW-1003">Cell membrane</keyword>
<dbReference type="Gene3D" id="3.40.50.300">
    <property type="entry name" value="P-loop containing nucleotide triphosphate hydrolases"/>
    <property type="match status" value="2"/>
</dbReference>
<dbReference type="InterPro" id="IPR003593">
    <property type="entry name" value="AAA+_ATPase"/>
</dbReference>
<dbReference type="InterPro" id="IPR050107">
    <property type="entry name" value="ABC_carbohydrate_import_ATPase"/>
</dbReference>
<keyword evidence="2" id="KW-0813">Transport</keyword>
<dbReference type="AlphaFoldDB" id="A0A832I6G0"/>
<dbReference type="CDD" id="cd03216">
    <property type="entry name" value="ABC_Carb_Monos_I"/>
    <property type="match status" value="1"/>
</dbReference>
<dbReference type="PROSITE" id="PS50893">
    <property type="entry name" value="ABC_TRANSPORTER_2"/>
    <property type="match status" value="2"/>
</dbReference>
<comment type="subcellular location">
    <subcellularLocation>
        <location evidence="1">Cell membrane</location>
        <topology evidence="1">Peripheral membrane protein</topology>
    </subcellularLocation>
</comment>
<evidence type="ECO:0000256" key="3">
    <source>
        <dbReference type="ARBA" id="ARBA00022475"/>
    </source>
</evidence>
<comment type="caution">
    <text evidence="11">The sequence shown here is derived from an EMBL/GenBank/DDBJ whole genome shotgun (WGS) entry which is preliminary data.</text>
</comment>
<keyword evidence="8" id="KW-1278">Translocase</keyword>
<dbReference type="FunFam" id="3.40.50.300:FF:000127">
    <property type="entry name" value="Ribose import ATP-binding protein RbsA"/>
    <property type="match status" value="1"/>
</dbReference>
<dbReference type="PANTHER" id="PTHR43790">
    <property type="entry name" value="CARBOHYDRATE TRANSPORT ATP-BINDING PROTEIN MG119-RELATED"/>
    <property type="match status" value="1"/>
</dbReference>
<protein>
    <submittedName>
        <fullName evidence="11">Sugar ABC transporter ATP-binding protein</fullName>
    </submittedName>
</protein>
<dbReference type="EMBL" id="DTKQ01000002">
    <property type="protein sequence ID" value="HGZ78375.1"/>
    <property type="molecule type" value="Genomic_DNA"/>
</dbReference>
<dbReference type="PROSITE" id="PS00211">
    <property type="entry name" value="ABC_TRANSPORTER_1"/>
    <property type="match status" value="1"/>
</dbReference>
<dbReference type="SMART" id="SM00382">
    <property type="entry name" value="AAA"/>
    <property type="match status" value="2"/>
</dbReference>
<dbReference type="InterPro" id="IPR017871">
    <property type="entry name" value="ABC_transporter-like_CS"/>
</dbReference>
<evidence type="ECO:0000256" key="7">
    <source>
        <dbReference type="ARBA" id="ARBA00022840"/>
    </source>
</evidence>
<dbReference type="InterPro" id="IPR027417">
    <property type="entry name" value="P-loop_NTPase"/>
</dbReference>
<evidence type="ECO:0000256" key="2">
    <source>
        <dbReference type="ARBA" id="ARBA00022448"/>
    </source>
</evidence>
<reference evidence="11" key="1">
    <citation type="journal article" date="2020" name="mSystems">
        <title>Genome- and Community-Level Interaction Insights into Carbon Utilization and Element Cycling Functions of Hydrothermarchaeota in Hydrothermal Sediment.</title>
        <authorList>
            <person name="Zhou Z."/>
            <person name="Liu Y."/>
            <person name="Xu W."/>
            <person name="Pan J."/>
            <person name="Luo Z.H."/>
            <person name="Li M."/>
        </authorList>
    </citation>
    <scope>NUCLEOTIDE SEQUENCE [LARGE SCALE GENOMIC DNA]</scope>
    <source>
        <strain evidence="11">SpSt-86</strain>
    </source>
</reference>
<feature type="domain" description="ABC transporter" evidence="10">
    <location>
        <begin position="12"/>
        <end position="248"/>
    </location>
</feature>
<organism evidence="11">
    <name type="scientific">Pseudothermotoga hypogea</name>
    <dbReference type="NCBI Taxonomy" id="57487"/>
    <lineage>
        <taxon>Bacteria</taxon>
        <taxon>Thermotogati</taxon>
        <taxon>Thermotogota</taxon>
        <taxon>Thermotogae</taxon>
        <taxon>Thermotogales</taxon>
        <taxon>Thermotogaceae</taxon>
        <taxon>Pseudothermotoga</taxon>
    </lineage>
</organism>
<proteinExistence type="predicted"/>
<evidence type="ECO:0000256" key="9">
    <source>
        <dbReference type="ARBA" id="ARBA00023136"/>
    </source>
</evidence>